<dbReference type="EMBL" id="CCXY01000199">
    <property type="protein sequence ID" value="CEG12827.1"/>
    <property type="molecule type" value="Genomic_DNA"/>
</dbReference>
<gene>
    <name evidence="1" type="ORF">MSIBF_A2780001</name>
</gene>
<reference evidence="1" key="1">
    <citation type="submission" date="2014-09" db="EMBL/GenBank/DDBJ databases">
        <authorList>
            <person name="Probst J Alexander"/>
        </authorList>
    </citation>
    <scope>NUCLEOTIDE SEQUENCE</scope>
</reference>
<accession>A0A098E9Z5</accession>
<dbReference type="AlphaFoldDB" id="A0A098E9Z5"/>
<protein>
    <submittedName>
        <fullName evidence="1">ATPase associated with various cellular activities, AAA_3</fullName>
    </submittedName>
</protein>
<name>A0A098E9Z5_9ZZZZ</name>
<sequence length="132" mass="15119">MDTTLGKIYKIMDALRETKIHMGDDNFSIENFKTNGHQLFTIANSCLRNRMLLLYGGMGANKTTLINVIGSRLRNVPYGDMVSTMIAGHPEQTEEKMIGFMDPRQWMSKYEDGDSIKVMWTNVGKKQMEGYR</sequence>
<evidence type="ECO:0000313" key="1">
    <source>
        <dbReference type="EMBL" id="CEG12827.1"/>
    </source>
</evidence>
<organism evidence="1">
    <name type="scientific">groundwater metagenome</name>
    <dbReference type="NCBI Taxonomy" id="717931"/>
    <lineage>
        <taxon>unclassified sequences</taxon>
        <taxon>metagenomes</taxon>
        <taxon>ecological metagenomes</taxon>
    </lineage>
</organism>
<proteinExistence type="predicted"/>